<name>A0AA37FLN0_AQUAC</name>
<dbReference type="SUPFAM" id="SSF53335">
    <property type="entry name" value="S-adenosyl-L-methionine-dependent methyltransferases"/>
    <property type="match status" value="1"/>
</dbReference>
<evidence type="ECO:0000259" key="1">
    <source>
        <dbReference type="Pfam" id="PF05050"/>
    </source>
</evidence>
<dbReference type="NCBIfam" id="TIGR01444">
    <property type="entry name" value="fkbM_fam"/>
    <property type="match status" value="1"/>
</dbReference>
<comment type="caution">
    <text evidence="2">The sequence shown here is derived from an EMBL/GenBank/DDBJ whole genome shotgun (WGS) entry which is preliminary data.</text>
</comment>
<dbReference type="RefSeq" id="WP_203789819.1">
    <property type="nucleotide sequence ID" value="NZ_AP024354.1"/>
</dbReference>
<dbReference type="PANTHER" id="PTHR34203:SF15">
    <property type="entry name" value="SLL1173 PROTEIN"/>
    <property type="match status" value="1"/>
</dbReference>
<dbReference type="AlphaFoldDB" id="A0AA37FLN0"/>
<dbReference type="CDD" id="cd02440">
    <property type="entry name" value="AdoMet_MTases"/>
    <property type="match status" value="1"/>
</dbReference>
<dbReference type="Pfam" id="PF05050">
    <property type="entry name" value="Methyltransf_21"/>
    <property type="match status" value="1"/>
</dbReference>
<protein>
    <recommendedName>
        <fullName evidence="1">Methyltransferase FkbM domain-containing protein</fullName>
    </recommendedName>
</protein>
<evidence type="ECO:0000313" key="3">
    <source>
        <dbReference type="EMBL" id="GIZ94230.1"/>
    </source>
</evidence>
<accession>A0AA37FLN0</accession>
<dbReference type="Proteomes" id="UP000887212">
    <property type="component" value="Unassembled WGS sequence"/>
</dbReference>
<dbReference type="Gene3D" id="3.40.50.150">
    <property type="entry name" value="Vaccinia Virus protein VP39"/>
    <property type="match status" value="1"/>
</dbReference>
<reference evidence="2 5" key="1">
    <citation type="submission" date="2021-07" db="EMBL/GenBank/DDBJ databases">
        <title>Whole genome sequencing of carbapenem-resistant Pseudomonas spp. isolated in Japan.</title>
        <authorList>
            <person name="Suzuki M."/>
            <person name="Maehana S."/>
            <person name="Kitasato H."/>
        </authorList>
    </citation>
    <scope>NUCLEOTIDE SEQUENCE</scope>
    <source>
        <strain evidence="2">KAM435</strain>
        <strain evidence="3 5">KAM436</strain>
    </source>
</reference>
<feature type="domain" description="Methyltransferase FkbM" evidence="1">
    <location>
        <begin position="71"/>
        <end position="222"/>
    </location>
</feature>
<evidence type="ECO:0000313" key="4">
    <source>
        <dbReference type="Proteomes" id="UP000887212"/>
    </source>
</evidence>
<proteinExistence type="predicted"/>
<dbReference type="InterPro" id="IPR029063">
    <property type="entry name" value="SAM-dependent_MTases_sf"/>
</dbReference>
<dbReference type="EMBL" id="BPMT01000015">
    <property type="protein sequence ID" value="GIZ94230.1"/>
    <property type="molecule type" value="Genomic_DNA"/>
</dbReference>
<dbReference type="PANTHER" id="PTHR34203">
    <property type="entry name" value="METHYLTRANSFERASE, FKBM FAMILY PROTEIN"/>
    <property type="match status" value="1"/>
</dbReference>
<evidence type="ECO:0000313" key="2">
    <source>
        <dbReference type="EMBL" id="GIZ89747.1"/>
    </source>
</evidence>
<dbReference type="InterPro" id="IPR006342">
    <property type="entry name" value="FkbM_mtfrase"/>
</dbReference>
<dbReference type="Proteomes" id="UP000887228">
    <property type="component" value="Unassembled WGS sequence"/>
</dbReference>
<organism evidence="2 4">
    <name type="scientific">Aquipseudomonas alcaligenes</name>
    <name type="common">Pseudomonas alcaligenes</name>
    <dbReference type="NCBI Taxonomy" id="43263"/>
    <lineage>
        <taxon>Bacteria</taxon>
        <taxon>Pseudomonadati</taxon>
        <taxon>Pseudomonadota</taxon>
        <taxon>Gammaproteobacteria</taxon>
        <taxon>Pseudomonadales</taxon>
        <taxon>Pseudomonadaceae</taxon>
        <taxon>Aquipseudomonas</taxon>
    </lineage>
</organism>
<sequence length="290" mass="32257">MKGWVNWLRQRSTPAHRLVQAQALDLPKFEFAIHAGTDECISRDLERDGIWEPFETTVFGRLCRPGDRVLDLGANIGWYTALAAKLVGAQGAVIAFEPDATNYRVLRRNVALADRHGVVQTINAAVGDRQGQLPFYRSESNLGDHRLFSDTTERAVVAVDVTTLDAFFVGRNEQLPSIVKSDTQGSEAKILRGAAGLLAAGWRPVMVVEFWPFGLTRSGDDPMTFARELLGLGYSLYEVSEHAPRLRCLDLEAIERRLGEDISPNHWGFLNLLCIHKDSNRLADLADLMA</sequence>
<gene>
    <name evidence="2" type="ORF">KAM435_30740</name>
    <name evidence="3" type="ORF">KAM436_31980</name>
</gene>
<dbReference type="EMBL" id="BPMS01000015">
    <property type="protein sequence ID" value="GIZ89747.1"/>
    <property type="molecule type" value="Genomic_DNA"/>
</dbReference>
<dbReference type="InterPro" id="IPR052514">
    <property type="entry name" value="SAM-dependent_MTase"/>
</dbReference>
<evidence type="ECO:0000313" key="5">
    <source>
        <dbReference type="Proteomes" id="UP000887228"/>
    </source>
</evidence>